<proteinExistence type="inferred from homology"/>
<dbReference type="EMBL" id="MGDZ01000064">
    <property type="protein sequence ID" value="OGL72386.1"/>
    <property type="molecule type" value="Genomic_DNA"/>
</dbReference>
<evidence type="ECO:0000256" key="5">
    <source>
        <dbReference type="ARBA" id="ARBA00023136"/>
    </source>
</evidence>
<feature type="transmembrane region" description="Helical" evidence="6">
    <location>
        <begin position="108"/>
        <end position="128"/>
    </location>
</feature>
<dbReference type="AlphaFoldDB" id="A0A1F7U2B9"/>
<keyword evidence="4 6" id="KW-1133">Transmembrane helix</keyword>
<dbReference type="GO" id="GO:0005886">
    <property type="term" value="C:plasma membrane"/>
    <property type="evidence" value="ECO:0007669"/>
    <property type="project" value="TreeGrafter"/>
</dbReference>
<evidence type="ECO:0000313" key="9">
    <source>
        <dbReference type="Proteomes" id="UP000176303"/>
    </source>
</evidence>
<keyword evidence="3 6" id="KW-0812">Transmembrane</keyword>
<dbReference type="STRING" id="1802391.A3D72_00950"/>
<comment type="subcellular location">
    <subcellularLocation>
        <location evidence="1">Membrane</location>
        <topology evidence="1">Multi-pass membrane protein</topology>
    </subcellularLocation>
</comment>
<sequence length="148" mass="16951">MSFLLSLLASPIVGQMVRYALVGLSTTVIDFGVYIGLTRGFSYFALHFLLANAIAFVCDITWNFHWNRKWTFGIRAPGVGYQYASFFVVASLGLLWNQLLLAEFVRGLHLYDLIAKMLAISIVFFWNFSMQRLVTFRLVPSLVNRLRK</sequence>
<feature type="transmembrane region" description="Helical" evidence="6">
    <location>
        <begin position="83"/>
        <end position="102"/>
    </location>
</feature>
<dbReference type="Pfam" id="PF04138">
    <property type="entry name" value="GtrA_DPMS_TM"/>
    <property type="match status" value="1"/>
</dbReference>
<name>A0A1F7U2B9_9BACT</name>
<evidence type="ECO:0000259" key="7">
    <source>
        <dbReference type="Pfam" id="PF04138"/>
    </source>
</evidence>
<evidence type="ECO:0000256" key="4">
    <source>
        <dbReference type="ARBA" id="ARBA00022989"/>
    </source>
</evidence>
<evidence type="ECO:0000256" key="2">
    <source>
        <dbReference type="ARBA" id="ARBA00009399"/>
    </source>
</evidence>
<gene>
    <name evidence="8" type="ORF">A3D72_00950</name>
</gene>
<accession>A0A1F7U2B9</accession>
<dbReference type="PANTHER" id="PTHR38459:SF1">
    <property type="entry name" value="PROPHAGE BACTOPRENOL-LINKED GLUCOSE TRANSLOCASE HOMOLOG"/>
    <property type="match status" value="1"/>
</dbReference>
<comment type="caution">
    <text evidence="8">The sequence shown here is derived from an EMBL/GenBank/DDBJ whole genome shotgun (WGS) entry which is preliminary data.</text>
</comment>
<evidence type="ECO:0000313" key="8">
    <source>
        <dbReference type="EMBL" id="OGL72386.1"/>
    </source>
</evidence>
<organism evidence="8 9">
    <name type="scientific">Candidatus Uhrbacteria bacterium RIFCSPHIGHO2_02_FULL_57_19</name>
    <dbReference type="NCBI Taxonomy" id="1802391"/>
    <lineage>
        <taxon>Bacteria</taxon>
        <taxon>Candidatus Uhriibacteriota</taxon>
    </lineage>
</organism>
<feature type="domain" description="GtrA/DPMS transmembrane" evidence="7">
    <location>
        <begin position="18"/>
        <end position="136"/>
    </location>
</feature>
<protein>
    <recommendedName>
        <fullName evidence="7">GtrA/DPMS transmembrane domain-containing protein</fullName>
    </recommendedName>
</protein>
<comment type="similarity">
    <text evidence="2">Belongs to the GtrA family.</text>
</comment>
<keyword evidence="5 6" id="KW-0472">Membrane</keyword>
<evidence type="ECO:0000256" key="1">
    <source>
        <dbReference type="ARBA" id="ARBA00004141"/>
    </source>
</evidence>
<dbReference type="PANTHER" id="PTHR38459">
    <property type="entry name" value="PROPHAGE BACTOPRENOL-LINKED GLUCOSE TRANSLOCASE HOMOLOG"/>
    <property type="match status" value="1"/>
</dbReference>
<feature type="transmembrane region" description="Helical" evidence="6">
    <location>
        <begin position="41"/>
        <end position="62"/>
    </location>
</feature>
<dbReference type="Proteomes" id="UP000176303">
    <property type="component" value="Unassembled WGS sequence"/>
</dbReference>
<evidence type="ECO:0000256" key="6">
    <source>
        <dbReference type="SAM" id="Phobius"/>
    </source>
</evidence>
<reference evidence="8 9" key="1">
    <citation type="journal article" date="2016" name="Nat. Commun.">
        <title>Thousands of microbial genomes shed light on interconnected biogeochemical processes in an aquifer system.</title>
        <authorList>
            <person name="Anantharaman K."/>
            <person name="Brown C.T."/>
            <person name="Hug L.A."/>
            <person name="Sharon I."/>
            <person name="Castelle C.J."/>
            <person name="Probst A.J."/>
            <person name="Thomas B.C."/>
            <person name="Singh A."/>
            <person name="Wilkins M.J."/>
            <person name="Karaoz U."/>
            <person name="Brodie E.L."/>
            <person name="Williams K.H."/>
            <person name="Hubbard S.S."/>
            <person name="Banfield J.F."/>
        </authorList>
    </citation>
    <scope>NUCLEOTIDE SEQUENCE [LARGE SCALE GENOMIC DNA]</scope>
</reference>
<dbReference type="GO" id="GO:0000271">
    <property type="term" value="P:polysaccharide biosynthetic process"/>
    <property type="evidence" value="ECO:0007669"/>
    <property type="project" value="InterPro"/>
</dbReference>
<evidence type="ECO:0000256" key="3">
    <source>
        <dbReference type="ARBA" id="ARBA00022692"/>
    </source>
</evidence>
<dbReference type="InterPro" id="IPR007267">
    <property type="entry name" value="GtrA_DPMS_TM"/>
</dbReference>
<dbReference type="InterPro" id="IPR051401">
    <property type="entry name" value="GtrA_CellWall_Glycosyl"/>
</dbReference>